<dbReference type="PROSITE" id="PS50206">
    <property type="entry name" value="RHODANESE_3"/>
    <property type="match status" value="1"/>
</dbReference>
<dbReference type="Pfam" id="PF00581">
    <property type="entry name" value="Rhodanese"/>
    <property type="match status" value="1"/>
</dbReference>
<feature type="domain" description="Rhodanese" evidence="2">
    <location>
        <begin position="212"/>
        <end position="323"/>
    </location>
</feature>
<dbReference type="InterPro" id="IPR001763">
    <property type="entry name" value="Rhodanese-like_dom"/>
</dbReference>
<dbReference type="HOGENOM" id="CLU_724022_0_0_1"/>
<keyword evidence="4" id="KW-1185">Reference proteome</keyword>
<evidence type="ECO:0000256" key="1">
    <source>
        <dbReference type="SAM" id="MobiDB-lite"/>
    </source>
</evidence>
<dbReference type="RefSeq" id="XP_016217797.1">
    <property type="nucleotide sequence ID" value="XM_016354785.1"/>
</dbReference>
<organism evidence="3 4">
    <name type="scientific">Verruconis gallopava</name>
    <dbReference type="NCBI Taxonomy" id="253628"/>
    <lineage>
        <taxon>Eukaryota</taxon>
        <taxon>Fungi</taxon>
        <taxon>Dikarya</taxon>
        <taxon>Ascomycota</taxon>
        <taxon>Pezizomycotina</taxon>
        <taxon>Dothideomycetes</taxon>
        <taxon>Pleosporomycetidae</taxon>
        <taxon>Venturiales</taxon>
        <taxon>Sympoventuriaceae</taxon>
        <taxon>Verruconis</taxon>
    </lineage>
</organism>
<evidence type="ECO:0000313" key="4">
    <source>
        <dbReference type="Proteomes" id="UP000053259"/>
    </source>
</evidence>
<reference evidence="3 4" key="1">
    <citation type="submission" date="2015-01" db="EMBL/GenBank/DDBJ databases">
        <title>The Genome Sequence of Ochroconis gallopava CBS43764.</title>
        <authorList>
            <consortium name="The Broad Institute Genomics Platform"/>
            <person name="Cuomo C."/>
            <person name="de Hoog S."/>
            <person name="Gorbushina A."/>
            <person name="Stielow B."/>
            <person name="Teixiera M."/>
            <person name="Abouelleil A."/>
            <person name="Chapman S.B."/>
            <person name="Priest M."/>
            <person name="Young S.K."/>
            <person name="Wortman J."/>
            <person name="Nusbaum C."/>
            <person name="Birren B."/>
        </authorList>
    </citation>
    <scope>NUCLEOTIDE SEQUENCE [LARGE SCALE GENOMIC DNA]</scope>
    <source>
        <strain evidence="3 4">CBS 43764</strain>
    </source>
</reference>
<proteinExistence type="predicted"/>
<dbReference type="VEuPathDB" id="FungiDB:PV09_01835"/>
<name>A0A0D2AMG0_9PEZI</name>
<dbReference type="GO" id="GO:0005737">
    <property type="term" value="C:cytoplasm"/>
    <property type="evidence" value="ECO:0007669"/>
    <property type="project" value="TreeGrafter"/>
</dbReference>
<dbReference type="STRING" id="253628.A0A0D2AMG0"/>
<dbReference type="Gene3D" id="3.40.250.10">
    <property type="entry name" value="Rhodanese-like domain"/>
    <property type="match status" value="1"/>
</dbReference>
<dbReference type="Proteomes" id="UP000053259">
    <property type="component" value="Unassembled WGS sequence"/>
</dbReference>
<dbReference type="SMART" id="SM00450">
    <property type="entry name" value="RHOD"/>
    <property type="match status" value="1"/>
</dbReference>
<gene>
    <name evidence="3" type="ORF">PV09_01835</name>
</gene>
<accession>A0A0D2AMG0</accession>
<evidence type="ECO:0000259" key="2">
    <source>
        <dbReference type="PROSITE" id="PS50206"/>
    </source>
</evidence>
<dbReference type="InterPro" id="IPR036873">
    <property type="entry name" value="Rhodanese-like_dom_sf"/>
</dbReference>
<evidence type="ECO:0000313" key="3">
    <source>
        <dbReference type="EMBL" id="KIW07928.1"/>
    </source>
</evidence>
<dbReference type="OrthoDB" id="8300214at2759"/>
<dbReference type="PANTHER" id="PTHR10828">
    <property type="entry name" value="M-PHASE INDUCER PHOSPHATASE DUAL SPECIFICITY PHOSPHATASE CDC25"/>
    <property type="match status" value="1"/>
</dbReference>
<dbReference type="GeneID" id="27309808"/>
<protein>
    <recommendedName>
        <fullName evidence="2">Rhodanese domain-containing protein</fullName>
    </recommendedName>
</protein>
<dbReference type="AlphaFoldDB" id="A0A0D2AMG0"/>
<dbReference type="InParanoid" id="A0A0D2AMG0"/>
<dbReference type="GO" id="GO:0005634">
    <property type="term" value="C:nucleus"/>
    <property type="evidence" value="ECO:0007669"/>
    <property type="project" value="TreeGrafter"/>
</dbReference>
<feature type="compositionally biased region" description="Acidic residues" evidence="1">
    <location>
        <begin position="353"/>
        <end position="362"/>
    </location>
</feature>
<dbReference type="SUPFAM" id="SSF52821">
    <property type="entry name" value="Rhodanese/Cell cycle control phosphatase"/>
    <property type="match status" value="1"/>
</dbReference>
<dbReference type="GO" id="GO:0004725">
    <property type="term" value="F:protein tyrosine phosphatase activity"/>
    <property type="evidence" value="ECO:0007669"/>
    <property type="project" value="TreeGrafter"/>
</dbReference>
<dbReference type="EMBL" id="KN847532">
    <property type="protein sequence ID" value="KIW07928.1"/>
    <property type="molecule type" value="Genomic_DNA"/>
</dbReference>
<feature type="region of interest" description="Disordered" evidence="1">
    <location>
        <begin position="350"/>
        <end position="382"/>
    </location>
</feature>
<sequence length="382" mass="42334">MKCATEAKDPVQMPVLLRRERSLLQGADGHKLLTRYELPSTFVVVESRLTQVFAGSWPMIAMQGRAVAFAPATVLPHAAHARRLLSTPDHWSITPLGFLGLSIQSFVTDSWVDFPYAKSTPDPTAFCTCAHTRDLSIVQLVARPILSHGPASFFLFACLRRQAVRTIALRHRSTMAAEEPPWWSKFPQPERSPPLYSKEDLLRQFQILGDVLNAGTLIIDVRRTDYEGGCIRNSLNIPAQSFYQNMATLYRLCKGDGVSVISRVMFYCGSSSGRGPRCAGWFADYVAMRSQAEGVPENMAEPQVYVLEGGIKGWVAGGAPFRALVDGYDENYWLQFAEVKTAGKRIMDRDTAADDMDTDMDGTNDGPEPKRKILPLPGQRGG</sequence>
<dbReference type="PANTHER" id="PTHR10828:SF50">
    <property type="entry name" value="REDUCTASE (ARC2), PUTATIVE (AFU_ORTHOLOGUE AFUA_6G13400)-RELATED"/>
    <property type="match status" value="1"/>
</dbReference>